<dbReference type="EMBL" id="BPQB01000012">
    <property type="protein sequence ID" value="GJE89313.1"/>
    <property type="molecule type" value="Genomic_DNA"/>
</dbReference>
<dbReference type="Proteomes" id="UP000703269">
    <property type="component" value="Unassembled WGS sequence"/>
</dbReference>
<evidence type="ECO:0000256" key="2">
    <source>
        <dbReference type="SAM" id="SignalP"/>
    </source>
</evidence>
<name>A0A9P3G523_9APHY</name>
<feature type="signal peptide" evidence="2">
    <location>
        <begin position="1"/>
        <end position="25"/>
    </location>
</feature>
<keyword evidence="4" id="KW-1185">Reference proteome</keyword>
<reference evidence="3 4" key="1">
    <citation type="submission" date="2021-08" db="EMBL/GenBank/DDBJ databases">
        <title>Draft Genome Sequence of Phanerochaete sordida strain YK-624.</title>
        <authorList>
            <person name="Mori T."/>
            <person name="Dohra H."/>
            <person name="Suzuki T."/>
            <person name="Kawagishi H."/>
            <person name="Hirai H."/>
        </authorList>
    </citation>
    <scope>NUCLEOTIDE SEQUENCE [LARGE SCALE GENOMIC DNA]</scope>
    <source>
        <strain evidence="3 4">YK-624</strain>
    </source>
</reference>
<organism evidence="3 4">
    <name type="scientific">Phanerochaete sordida</name>
    <dbReference type="NCBI Taxonomy" id="48140"/>
    <lineage>
        <taxon>Eukaryota</taxon>
        <taxon>Fungi</taxon>
        <taxon>Dikarya</taxon>
        <taxon>Basidiomycota</taxon>
        <taxon>Agaricomycotina</taxon>
        <taxon>Agaricomycetes</taxon>
        <taxon>Polyporales</taxon>
        <taxon>Phanerochaetaceae</taxon>
        <taxon>Phanerochaete</taxon>
    </lineage>
</organism>
<dbReference type="AlphaFoldDB" id="A0A9P3G523"/>
<sequence length="373" mass="39097">MRPTLLTACLLTATTLLQHLTLVSSALLNITVDDQDPTTLTTTGVSFTADWLVGRAGQSCILCIAHVDPAQVRDGTWHEAVYDPTDATNPAHATPQNATLPFTGSAVYVYGVQVQSTAAPFGGADLVFYVDGTNAGDYEYTPTGPQGAYVYDKMLFSVEGLPNTAHNLTVQNGRHGGPASLAVLDYIVYTQGDSSGFQLTSSISTTTTVSSLSPPSATTFISTSTFVEPVPTSASHDTSQHGGLGAPQIAAICISIAAAFIILALATLVCRVRRRRRAARELTAAVPFEDSAAGEIQSQYRLSEFKPLKDARQGPPVVSWAETGSTAVGTPIADAMMCARGDERVELAAGIVRSECACGVGPPAYEHVSRGVV</sequence>
<comment type="caution">
    <text evidence="3">The sequence shown here is derived from an EMBL/GenBank/DDBJ whole genome shotgun (WGS) entry which is preliminary data.</text>
</comment>
<feature type="transmembrane region" description="Helical" evidence="1">
    <location>
        <begin position="249"/>
        <end position="270"/>
    </location>
</feature>
<keyword evidence="1" id="KW-0472">Membrane</keyword>
<protein>
    <submittedName>
        <fullName evidence="3">Uncharacterized protein</fullName>
    </submittedName>
</protein>
<dbReference type="OrthoDB" id="3245657at2759"/>
<gene>
    <name evidence="3" type="ORF">PsYK624_054100</name>
</gene>
<dbReference type="Gene3D" id="2.60.120.260">
    <property type="entry name" value="Galactose-binding domain-like"/>
    <property type="match status" value="1"/>
</dbReference>
<feature type="chain" id="PRO_5040480265" evidence="2">
    <location>
        <begin position="26"/>
        <end position="373"/>
    </location>
</feature>
<keyword evidence="1" id="KW-1133">Transmembrane helix</keyword>
<keyword evidence="1" id="KW-0812">Transmembrane</keyword>
<accession>A0A9P3G523</accession>
<evidence type="ECO:0000313" key="3">
    <source>
        <dbReference type="EMBL" id="GJE89313.1"/>
    </source>
</evidence>
<proteinExistence type="predicted"/>
<keyword evidence="2" id="KW-0732">Signal</keyword>
<evidence type="ECO:0000256" key="1">
    <source>
        <dbReference type="SAM" id="Phobius"/>
    </source>
</evidence>
<evidence type="ECO:0000313" key="4">
    <source>
        <dbReference type="Proteomes" id="UP000703269"/>
    </source>
</evidence>